<feature type="binding site" evidence="8">
    <location>
        <position position="179"/>
    </location>
    <ligand>
        <name>Zn(2+)</name>
        <dbReference type="ChEBI" id="CHEBI:29105"/>
        <label>1</label>
    </ligand>
</feature>
<organism evidence="9 10">
    <name type="scientific">Candidatus Syntrophonatronum acetioxidans</name>
    <dbReference type="NCBI Taxonomy" id="1795816"/>
    <lineage>
        <taxon>Bacteria</taxon>
        <taxon>Bacillati</taxon>
        <taxon>Bacillota</taxon>
        <taxon>Clostridia</taxon>
        <taxon>Eubacteriales</taxon>
        <taxon>Syntrophomonadaceae</taxon>
        <taxon>Candidatus Syntrophonatronum</taxon>
    </lineage>
</organism>
<dbReference type="PANTHER" id="PTHR32481">
    <property type="entry name" value="AMINOPEPTIDASE"/>
    <property type="match status" value="1"/>
</dbReference>
<feature type="active site" description="Proton acceptor" evidence="7">
    <location>
        <position position="211"/>
    </location>
</feature>
<accession>A0A424YHL1</accession>
<evidence type="ECO:0000256" key="7">
    <source>
        <dbReference type="PIRSR" id="PIRSR001123-1"/>
    </source>
</evidence>
<keyword evidence="4 8" id="KW-0479">Metal-binding</keyword>
<protein>
    <submittedName>
        <fullName evidence="9">M42 family peptidase</fullName>
    </submittedName>
</protein>
<dbReference type="GO" id="GO:0004177">
    <property type="term" value="F:aminopeptidase activity"/>
    <property type="evidence" value="ECO:0007669"/>
    <property type="project" value="UniProtKB-UniRule"/>
</dbReference>
<comment type="caution">
    <text evidence="9">The sequence shown here is derived from an EMBL/GenBank/DDBJ whole genome shotgun (WGS) entry which is preliminary data.</text>
</comment>
<dbReference type="Pfam" id="PF05343">
    <property type="entry name" value="Peptidase_M42"/>
    <property type="match status" value="1"/>
</dbReference>
<dbReference type="InterPro" id="IPR023367">
    <property type="entry name" value="Peptidase_M42_dom2"/>
</dbReference>
<comment type="cofactor">
    <cofactor evidence="8">
        <name>a divalent metal cation</name>
        <dbReference type="ChEBI" id="CHEBI:60240"/>
    </cofactor>
    <text evidence="8">Binds 2 divalent metal cations per subunit.</text>
</comment>
<dbReference type="Gene3D" id="2.40.30.40">
    <property type="entry name" value="Peptidase M42, domain 2"/>
    <property type="match status" value="1"/>
</dbReference>
<gene>
    <name evidence="9" type="ORF">D5R97_01915</name>
</gene>
<keyword evidence="5" id="KW-0378">Hydrolase</keyword>
<evidence type="ECO:0000313" key="9">
    <source>
        <dbReference type="EMBL" id="RQD77659.1"/>
    </source>
</evidence>
<dbReference type="AlphaFoldDB" id="A0A424YHL1"/>
<dbReference type="EMBL" id="QZAA01000059">
    <property type="protein sequence ID" value="RQD77659.1"/>
    <property type="molecule type" value="Genomic_DNA"/>
</dbReference>
<name>A0A424YHL1_9FIRM</name>
<feature type="binding site" evidence="8">
    <location>
        <position position="318"/>
    </location>
    <ligand>
        <name>Zn(2+)</name>
        <dbReference type="ChEBI" id="CHEBI:29105"/>
        <label>2</label>
    </ligand>
</feature>
<evidence type="ECO:0000256" key="6">
    <source>
        <dbReference type="PIRNR" id="PIRNR001123"/>
    </source>
</evidence>
<evidence type="ECO:0000256" key="5">
    <source>
        <dbReference type="ARBA" id="ARBA00022801"/>
    </source>
</evidence>
<dbReference type="Proteomes" id="UP000285138">
    <property type="component" value="Unassembled WGS sequence"/>
</dbReference>
<dbReference type="InterPro" id="IPR008007">
    <property type="entry name" value="Peptidase_M42"/>
</dbReference>
<evidence type="ECO:0000313" key="10">
    <source>
        <dbReference type="Proteomes" id="UP000285138"/>
    </source>
</evidence>
<dbReference type="GO" id="GO:0046872">
    <property type="term" value="F:metal ion binding"/>
    <property type="evidence" value="ECO:0007669"/>
    <property type="project" value="UniProtKB-UniRule"/>
</dbReference>
<dbReference type="PIRSF" id="PIRSF001123">
    <property type="entry name" value="PepA_GA"/>
    <property type="match status" value="1"/>
</dbReference>
<sequence length="355" mass="38574">MSIKDFLKLISTSPGVSGHEEVVARIIADEFSRYVHEIRQDSLGNVLALKRGQGEDGAEPVKIMVAAHMDEIGLMVSKIEKGGFLRISPLGGIDPRSLLNQEVVVHGDKESLPGVIGAKSPHILEPEEIEKGVKIDKLFIDVGFSEEEVKKRVAVGDPVTISRDFIELSGSHVAGKALDDRAGVALLLKYLQELQYLNHRADVYAVATVQEEVGVRGAVVSAYGTAPHLGIAVDVTHGNMPGVAEYKTSELEKGAVITTGPNIHPLIYKKLVEIAREYNIPYQEDITPGATGTDARAFQVSREGVATGLISIPLRYMHTSVELLSLKDIHASAQLMARFTASLNRDFCEELITCY</sequence>
<evidence type="ECO:0000256" key="3">
    <source>
        <dbReference type="ARBA" id="ARBA00022670"/>
    </source>
</evidence>
<evidence type="ECO:0000256" key="2">
    <source>
        <dbReference type="ARBA" id="ARBA00022438"/>
    </source>
</evidence>
<keyword evidence="2" id="KW-0031">Aminopeptidase</keyword>
<feature type="binding site" evidence="8">
    <location>
        <position position="234"/>
    </location>
    <ligand>
        <name>Zn(2+)</name>
        <dbReference type="ChEBI" id="CHEBI:29105"/>
        <label>1</label>
    </ligand>
</feature>
<comment type="similarity">
    <text evidence="1 6">Belongs to the peptidase M42 family.</text>
</comment>
<feature type="binding site" evidence="8">
    <location>
        <position position="212"/>
    </location>
    <ligand>
        <name>Zn(2+)</name>
        <dbReference type="ChEBI" id="CHEBI:29105"/>
        <label>2</label>
    </ligand>
</feature>
<dbReference type="CDD" id="cd05656">
    <property type="entry name" value="M42_Frv"/>
    <property type="match status" value="1"/>
</dbReference>
<evidence type="ECO:0000256" key="4">
    <source>
        <dbReference type="ARBA" id="ARBA00022723"/>
    </source>
</evidence>
<keyword evidence="3" id="KW-0645">Protease</keyword>
<dbReference type="GO" id="GO:0006508">
    <property type="term" value="P:proteolysis"/>
    <property type="evidence" value="ECO:0007669"/>
    <property type="project" value="UniProtKB-KW"/>
</dbReference>
<dbReference type="SUPFAM" id="SSF53187">
    <property type="entry name" value="Zn-dependent exopeptidases"/>
    <property type="match status" value="1"/>
</dbReference>
<feature type="binding site" evidence="8">
    <location>
        <position position="179"/>
    </location>
    <ligand>
        <name>Zn(2+)</name>
        <dbReference type="ChEBI" id="CHEBI:29105"/>
        <label>2</label>
    </ligand>
</feature>
<evidence type="ECO:0000256" key="8">
    <source>
        <dbReference type="PIRSR" id="PIRSR001123-2"/>
    </source>
</evidence>
<proteinExistence type="inferred from homology"/>
<dbReference type="InterPro" id="IPR051464">
    <property type="entry name" value="Peptidase_M42_aminopept"/>
</dbReference>
<reference evidence="9 10" key="1">
    <citation type="submission" date="2018-08" db="EMBL/GenBank/DDBJ databases">
        <title>The metabolism and importance of syntrophic acetate oxidation coupled to methane or sulfide production in haloalkaline environments.</title>
        <authorList>
            <person name="Timmers P.H.A."/>
            <person name="Vavourakis C.D."/>
            <person name="Sorokin D.Y."/>
            <person name="Sinninghe Damste J.S."/>
            <person name="Muyzer G."/>
            <person name="Stams A.J.M."/>
            <person name="Plugge C.M."/>
        </authorList>
    </citation>
    <scope>NUCLEOTIDE SEQUENCE [LARGE SCALE GENOMIC DNA]</scope>
    <source>
        <strain evidence="9">MSAO_Bac1</strain>
    </source>
</reference>
<dbReference type="Gene3D" id="3.40.630.10">
    <property type="entry name" value="Zn peptidases"/>
    <property type="match status" value="1"/>
</dbReference>
<evidence type="ECO:0000256" key="1">
    <source>
        <dbReference type="ARBA" id="ARBA00006272"/>
    </source>
</evidence>
<dbReference type="PANTHER" id="PTHR32481:SF0">
    <property type="entry name" value="AMINOPEPTIDASE YPDE-RELATED"/>
    <property type="match status" value="1"/>
</dbReference>
<feature type="binding site" evidence="8">
    <location>
        <position position="68"/>
    </location>
    <ligand>
        <name>Zn(2+)</name>
        <dbReference type="ChEBI" id="CHEBI:29105"/>
        <label>1</label>
    </ligand>
</feature>
<dbReference type="SUPFAM" id="SSF101821">
    <property type="entry name" value="Aminopeptidase/glucanase lid domain"/>
    <property type="match status" value="1"/>
</dbReference>